<evidence type="ECO:0000313" key="4">
    <source>
        <dbReference type="Proteomes" id="UP000824106"/>
    </source>
</evidence>
<dbReference type="Pfam" id="PF02371">
    <property type="entry name" value="Transposase_20"/>
    <property type="match status" value="1"/>
</dbReference>
<accession>A0A9D2G1W7</accession>
<comment type="caution">
    <text evidence="3">The sequence shown here is derived from an EMBL/GenBank/DDBJ whole genome shotgun (WGS) entry which is preliminary data.</text>
</comment>
<dbReference type="NCBIfam" id="NF033542">
    <property type="entry name" value="transpos_IS110"/>
    <property type="match status" value="1"/>
</dbReference>
<dbReference type="PANTHER" id="PTHR33055:SF13">
    <property type="entry name" value="TRANSPOSASE"/>
    <property type="match status" value="1"/>
</dbReference>
<feature type="domain" description="Transposase IS116/IS110/IS902 C-terminal" evidence="2">
    <location>
        <begin position="287"/>
        <end position="373"/>
    </location>
</feature>
<dbReference type="AlphaFoldDB" id="A0A9D2G1W7"/>
<evidence type="ECO:0000259" key="2">
    <source>
        <dbReference type="Pfam" id="PF02371"/>
    </source>
</evidence>
<dbReference type="InterPro" id="IPR047650">
    <property type="entry name" value="Transpos_IS110"/>
</dbReference>
<dbReference type="InterPro" id="IPR003346">
    <property type="entry name" value="Transposase_20"/>
</dbReference>
<dbReference type="EMBL" id="DXAZ01000114">
    <property type="protein sequence ID" value="HIZ71489.1"/>
    <property type="molecule type" value="Genomic_DNA"/>
</dbReference>
<reference evidence="3" key="1">
    <citation type="journal article" date="2021" name="PeerJ">
        <title>Extensive microbial diversity within the chicken gut microbiome revealed by metagenomics and culture.</title>
        <authorList>
            <person name="Gilroy R."/>
            <person name="Ravi A."/>
            <person name="Getino M."/>
            <person name="Pursley I."/>
            <person name="Horton D.L."/>
            <person name="Alikhan N.F."/>
            <person name="Baker D."/>
            <person name="Gharbi K."/>
            <person name="Hall N."/>
            <person name="Watson M."/>
            <person name="Adriaenssens E.M."/>
            <person name="Foster-Nyarko E."/>
            <person name="Jarju S."/>
            <person name="Secka A."/>
            <person name="Antonio M."/>
            <person name="Oren A."/>
            <person name="Chaudhuri R.R."/>
            <person name="La Ragione R."/>
            <person name="Hildebrand F."/>
            <person name="Pallen M.J."/>
        </authorList>
    </citation>
    <scope>NUCLEOTIDE SEQUENCE</scope>
    <source>
        <strain evidence="3">CHK169-4300</strain>
    </source>
</reference>
<dbReference type="Proteomes" id="UP000824106">
    <property type="component" value="Unassembled WGS sequence"/>
</dbReference>
<dbReference type="GO" id="GO:0006313">
    <property type="term" value="P:DNA transposition"/>
    <property type="evidence" value="ECO:0007669"/>
    <property type="project" value="InterPro"/>
</dbReference>
<organism evidence="3 4">
    <name type="scientific">Candidatus Atopostipes pullistercoris</name>
    <dbReference type="NCBI Taxonomy" id="2838467"/>
    <lineage>
        <taxon>Bacteria</taxon>
        <taxon>Bacillati</taxon>
        <taxon>Bacillota</taxon>
        <taxon>Bacilli</taxon>
        <taxon>Lactobacillales</taxon>
        <taxon>Carnobacteriaceae</taxon>
        <taxon>Atopostipes</taxon>
    </lineage>
</organism>
<sequence>MKLIVGLDVSSTELDVCFLTDDDNFPVLKEASFENDQISATQIKNFILHYVEELNIDQIVIGMEATSLYSFHPAMFFHEDPELSALNTSVFVEQPDKIKKYREVFEESKDDRIDAFYIADYFRVNRNGVSILKEEQYVALQHLTRTRLQLVEGLVRTKQHFTENIYYKCNTLSKELKSDDQNTSIFSATIMELMTADYTLDDLKALSLEEFSSLVNQLGRGRFKNPEKVAKSISKAIRGSYRLGKTHEESVDQVLSVLVRQIRSFEKSIKEIDKAIEDIVETLPEYQCLTSVPGIGKVYAGGIIAEIGQIERFDNQAQIAKFAGLFWPHKQSGKMKSDNTYLAKRGNRYLRYYLVEAANSVRRYESDYRAYYQKKYDETPKHKHKRAIVLTARKLVRLVDVLLRNHQLYAPPKERIK</sequence>
<reference evidence="3" key="2">
    <citation type="submission" date="2021-04" db="EMBL/GenBank/DDBJ databases">
        <authorList>
            <person name="Gilroy R."/>
        </authorList>
    </citation>
    <scope>NUCLEOTIDE SEQUENCE</scope>
    <source>
        <strain evidence="3">CHK169-4300</strain>
    </source>
</reference>
<evidence type="ECO:0000313" key="3">
    <source>
        <dbReference type="EMBL" id="HIZ71489.1"/>
    </source>
</evidence>
<evidence type="ECO:0000259" key="1">
    <source>
        <dbReference type="Pfam" id="PF01548"/>
    </source>
</evidence>
<dbReference type="InterPro" id="IPR002525">
    <property type="entry name" value="Transp_IS110-like_N"/>
</dbReference>
<feature type="domain" description="Transposase IS110-like N-terminal" evidence="1">
    <location>
        <begin position="5"/>
        <end position="162"/>
    </location>
</feature>
<dbReference type="GO" id="GO:0003677">
    <property type="term" value="F:DNA binding"/>
    <property type="evidence" value="ECO:0007669"/>
    <property type="project" value="InterPro"/>
</dbReference>
<dbReference type="Pfam" id="PF01548">
    <property type="entry name" value="DEDD_Tnp_IS110"/>
    <property type="match status" value="1"/>
</dbReference>
<gene>
    <name evidence="3" type="ORF">H9808_06990</name>
</gene>
<protein>
    <submittedName>
        <fullName evidence="3">IS110 family transposase</fullName>
    </submittedName>
</protein>
<name>A0A9D2G1W7_9LACT</name>
<proteinExistence type="predicted"/>
<dbReference type="PANTHER" id="PTHR33055">
    <property type="entry name" value="TRANSPOSASE FOR INSERTION SEQUENCE ELEMENT IS1111A"/>
    <property type="match status" value="1"/>
</dbReference>
<dbReference type="GO" id="GO:0004803">
    <property type="term" value="F:transposase activity"/>
    <property type="evidence" value="ECO:0007669"/>
    <property type="project" value="InterPro"/>
</dbReference>